<sequence length="156" mass="17165">MPAEEVPFTELIQQPTSTTGRLVGSRSLRLRRRDADDLVLMTADRAEREGEVIDLTTRILAGLLREPGGADLVRRVLPRALPWTRFLPQDAMDELVSEFIATGHAAVTVNNLAPISQMLVEWRHTAEVYADPELFAVLSSPHEGDFGPVPAPDTVA</sequence>
<gene>
    <name evidence="1" type="ORF">Psuf_008690</name>
</gene>
<keyword evidence="2" id="KW-1185">Reference proteome</keyword>
<organism evidence="1 2">
    <name type="scientific">Phytohabitans suffuscus</name>
    <dbReference type="NCBI Taxonomy" id="624315"/>
    <lineage>
        <taxon>Bacteria</taxon>
        <taxon>Bacillati</taxon>
        <taxon>Actinomycetota</taxon>
        <taxon>Actinomycetes</taxon>
        <taxon>Micromonosporales</taxon>
        <taxon>Micromonosporaceae</taxon>
    </lineage>
</organism>
<dbReference type="RefSeq" id="WP_232074541.1">
    <property type="nucleotide sequence ID" value="NZ_AP022871.1"/>
</dbReference>
<dbReference type="Proteomes" id="UP000503011">
    <property type="component" value="Chromosome"/>
</dbReference>
<dbReference type="EMBL" id="AP022871">
    <property type="protein sequence ID" value="BCB83556.1"/>
    <property type="molecule type" value="Genomic_DNA"/>
</dbReference>
<reference evidence="1 2" key="2">
    <citation type="submission" date="2020-03" db="EMBL/GenBank/DDBJ databases">
        <authorList>
            <person name="Ichikawa N."/>
            <person name="Kimura A."/>
            <person name="Kitahashi Y."/>
            <person name="Uohara A."/>
        </authorList>
    </citation>
    <scope>NUCLEOTIDE SEQUENCE [LARGE SCALE GENOMIC DNA]</scope>
    <source>
        <strain evidence="1 2">NBRC 105367</strain>
    </source>
</reference>
<evidence type="ECO:0008006" key="3">
    <source>
        <dbReference type="Google" id="ProtNLM"/>
    </source>
</evidence>
<evidence type="ECO:0000313" key="1">
    <source>
        <dbReference type="EMBL" id="BCB83556.1"/>
    </source>
</evidence>
<proteinExistence type="predicted"/>
<dbReference type="KEGG" id="psuu:Psuf_008690"/>
<reference evidence="1 2" key="1">
    <citation type="submission" date="2020-03" db="EMBL/GenBank/DDBJ databases">
        <title>Whole genome shotgun sequence of Phytohabitans suffuscus NBRC 105367.</title>
        <authorList>
            <person name="Komaki H."/>
            <person name="Tamura T."/>
        </authorList>
    </citation>
    <scope>NUCLEOTIDE SEQUENCE [LARGE SCALE GENOMIC DNA]</scope>
    <source>
        <strain evidence="1 2">NBRC 105367</strain>
    </source>
</reference>
<name>A0A6F8YBT5_9ACTN</name>
<evidence type="ECO:0000313" key="2">
    <source>
        <dbReference type="Proteomes" id="UP000503011"/>
    </source>
</evidence>
<dbReference type="AlphaFoldDB" id="A0A6F8YBT5"/>
<protein>
    <recommendedName>
        <fullName evidence="3">Prevent-host-death protein</fullName>
    </recommendedName>
</protein>
<accession>A0A6F8YBT5</accession>